<protein>
    <submittedName>
        <fullName evidence="1">Uncharacterized protein</fullName>
    </submittedName>
</protein>
<dbReference type="AlphaFoldDB" id="A0A9P4JPW1"/>
<gene>
    <name evidence="1" type="ORF">GQ43DRAFT_54619</name>
</gene>
<accession>A0A9P4JPW1</accession>
<comment type="caution">
    <text evidence="1">The sequence shown here is derived from an EMBL/GenBank/DDBJ whole genome shotgun (WGS) entry which is preliminary data.</text>
</comment>
<sequence>MLTIHHRYNNTSSTKAIISVPTDDICTFENMQQEDFNWLDLSASAPMELDLGDTTTTQPTAAISSSNRFIGVAITTNKRVQCHIRQTSNGEHTIGINSTHKVNVTEHGDFPGTSIPYHRHGQQSTHLVSRINTLKDLVEDLETSATNREIIITRILNAEKRHQFDENLHWAEEAKVLKAKTRTLASEIYGQGEFADLAKVKEWECRADELAAQTKNESEIVDDTEGGWATWATREADTEDFEGWKMDRAWRRREGSVEVSPRTSLMTDEKEIDEIEGGMGEMKVETENEVRVEKMEKVRTELERAFGRELDLSGLV</sequence>
<keyword evidence="2" id="KW-1185">Reference proteome</keyword>
<organism evidence="1 2">
    <name type="scientific">Delitschia confertaspora ATCC 74209</name>
    <dbReference type="NCBI Taxonomy" id="1513339"/>
    <lineage>
        <taxon>Eukaryota</taxon>
        <taxon>Fungi</taxon>
        <taxon>Dikarya</taxon>
        <taxon>Ascomycota</taxon>
        <taxon>Pezizomycotina</taxon>
        <taxon>Dothideomycetes</taxon>
        <taxon>Pleosporomycetidae</taxon>
        <taxon>Pleosporales</taxon>
        <taxon>Delitschiaceae</taxon>
        <taxon>Delitschia</taxon>
    </lineage>
</organism>
<dbReference type="Proteomes" id="UP000799536">
    <property type="component" value="Unassembled WGS sequence"/>
</dbReference>
<evidence type="ECO:0000313" key="1">
    <source>
        <dbReference type="EMBL" id="KAF2200937.1"/>
    </source>
</evidence>
<reference evidence="1" key="1">
    <citation type="journal article" date="2020" name="Stud. Mycol.">
        <title>101 Dothideomycetes genomes: a test case for predicting lifestyles and emergence of pathogens.</title>
        <authorList>
            <person name="Haridas S."/>
            <person name="Albert R."/>
            <person name="Binder M."/>
            <person name="Bloem J."/>
            <person name="Labutti K."/>
            <person name="Salamov A."/>
            <person name="Andreopoulos B."/>
            <person name="Baker S."/>
            <person name="Barry K."/>
            <person name="Bills G."/>
            <person name="Bluhm B."/>
            <person name="Cannon C."/>
            <person name="Castanera R."/>
            <person name="Culley D."/>
            <person name="Daum C."/>
            <person name="Ezra D."/>
            <person name="Gonzalez J."/>
            <person name="Henrissat B."/>
            <person name="Kuo A."/>
            <person name="Liang C."/>
            <person name="Lipzen A."/>
            <person name="Lutzoni F."/>
            <person name="Magnuson J."/>
            <person name="Mondo S."/>
            <person name="Nolan M."/>
            <person name="Ohm R."/>
            <person name="Pangilinan J."/>
            <person name="Park H.-J."/>
            <person name="Ramirez L."/>
            <person name="Alfaro M."/>
            <person name="Sun H."/>
            <person name="Tritt A."/>
            <person name="Yoshinaga Y."/>
            <person name="Zwiers L.-H."/>
            <person name="Turgeon B."/>
            <person name="Goodwin S."/>
            <person name="Spatafora J."/>
            <person name="Crous P."/>
            <person name="Grigoriev I."/>
        </authorList>
    </citation>
    <scope>NUCLEOTIDE SEQUENCE</scope>
    <source>
        <strain evidence="1">ATCC 74209</strain>
    </source>
</reference>
<name>A0A9P4JPW1_9PLEO</name>
<proteinExistence type="predicted"/>
<dbReference type="EMBL" id="ML993998">
    <property type="protein sequence ID" value="KAF2200937.1"/>
    <property type="molecule type" value="Genomic_DNA"/>
</dbReference>
<evidence type="ECO:0000313" key="2">
    <source>
        <dbReference type="Proteomes" id="UP000799536"/>
    </source>
</evidence>